<reference evidence="1" key="1">
    <citation type="journal article" date="2022" name="Plant J.">
        <title>Strategies of tolerance reflected in two North American maple genomes.</title>
        <authorList>
            <person name="McEvoy S.L."/>
            <person name="Sezen U.U."/>
            <person name="Trouern-Trend A."/>
            <person name="McMahon S.M."/>
            <person name="Schaberg P.G."/>
            <person name="Yang J."/>
            <person name="Wegrzyn J.L."/>
            <person name="Swenson N.G."/>
        </authorList>
    </citation>
    <scope>NUCLEOTIDE SEQUENCE</scope>
    <source>
        <strain evidence="1">91603</strain>
    </source>
</reference>
<gene>
    <name evidence="1" type="ORF">LWI28_010492</name>
</gene>
<name>A0AAD5IL80_ACENE</name>
<protein>
    <submittedName>
        <fullName evidence="1">Uncharacterized protein</fullName>
    </submittedName>
</protein>
<dbReference type="EMBL" id="JAJSOW010000104">
    <property type="protein sequence ID" value="KAI9169303.1"/>
    <property type="molecule type" value="Genomic_DNA"/>
</dbReference>
<organism evidence="1 2">
    <name type="scientific">Acer negundo</name>
    <name type="common">Box elder</name>
    <dbReference type="NCBI Taxonomy" id="4023"/>
    <lineage>
        <taxon>Eukaryota</taxon>
        <taxon>Viridiplantae</taxon>
        <taxon>Streptophyta</taxon>
        <taxon>Embryophyta</taxon>
        <taxon>Tracheophyta</taxon>
        <taxon>Spermatophyta</taxon>
        <taxon>Magnoliopsida</taxon>
        <taxon>eudicotyledons</taxon>
        <taxon>Gunneridae</taxon>
        <taxon>Pentapetalae</taxon>
        <taxon>rosids</taxon>
        <taxon>malvids</taxon>
        <taxon>Sapindales</taxon>
        <taxon>Sapindaceae</taxon>
        <taxon>Hippocastanoideae</taxon>
        <taxon>Acereae</taxon>
        <taxon>Acer</taxon>
    </lineage>
</organism>
<dbReference type="AlphaFoldDB" id="A0AAD5IL80"/>
<evidence type="ECO:0000313" key="2">
    <source>
        <dbReference type="Proteomes" id="UP001064489"/>
    </source>
</evidence>
<dbReference type="Proteomes" id="UP001064489">
    <property type="component" value="Chromosome 7"/>
</dbReference>
<keyword evidence="2" id="KW-1185">Reference proteome</keyword>
<comment type="caution">
    <text evidence="1">The sequence shown here is derived from an EMBL/GenBank/DDBJ whole genome shotgun (WGS) entry which is preliminary data.</text>
</comment>
<reference evidence="1" key="2">
    <citation type="submission" date="2023-02" db="EMBL/GenBank/DDBJ databases">
        <authorList>
            <person name="Swenson N.G."/>
            <person name="Wegrzyn J.L."/>
            <person name="Mcevoy S.L."/>
        </authorList>
    </citation>
    <scope>NUCLEOTIDE SEQUENCE</scope>
    <source>
        <strain evidence="1">91603</strain>
        <tissue evidence="1">Leaf</tissue>
    </source>
</reference>
<accession>A0AAD5IL80</accession>
<evidence type="ECO:0000313" key="1">
    <source>
        <dbReference type="EMBL" id="KAI9169303.1"/>
    </source>
</evidence>
<sequence>MVSVSHYHTTNPFTLSPLLLCINKSVLNKLKQAVEREKGSEEERGLVEVLGSRSLNLLWGFWFVLNGRTDDVVRPSH</sequence>
<proteinExistence type="predicted"/>